<gene>
    <name evidence="1" type="ORF">IPO85_00405</name>
</gene>
<reference evidence="1 2" key="1">
    <citation type="submission" date="2020-10" db="EMBL/GenBank/DDBJ databases">
        <title>Connecting structure to function with the recovery of over 1000 high-quality activated sludge metagenome-assembled genomes encoding full-length rRNA genes using long-read sequencing.</title>
        <authorList>
            <person name="Singleton C.M."/>
            <person name="Petriglieri F."/>
            <person name="Kristensen J.M."/>
            <person name="Kirkegaard R.H."/>
            <person name="Michaelsen T.Y."/>
            <person name="Andersen M.H."/>
            <person name="Karst S.M."/>
            <person name="Dueholm M.S."/>
            <person name="Nielsen P.H."/>
            <person name="Albertsen M."/>
        </authorList>
    </citation>
    <scope>NUCLEOTIDE SEQUENCE [LARGE SCALE GENOMIC DNA]</scope>
    <source>
        <strain evidence="1">Ribe_18-Q3-R11-54_BAT3C.373</strain>
    </source>
</reference>
<organism evidence="1 2">
    <name type="scientific">Candidatus Defluviibacterium haderslevense</name>
    <dbReference type="NCBI Taxonomy" id="2981993"/>
    <lineage>
        <taxon>Bacteria</taxon>
        <taxon>Pseudomonadati</taxon>
        <taxon>Bacteroidota</taxon>
        <taxon>Saprospiria</taxon>
        <taxon>Saprospirales</taxon>
        <taxon>Saprospiraceae</taxon>
        <taxon>Candidatus Defluviibacterium</taxon>
    </lineage>
</organism>
<comment type="caution">
    <text evidence="1">The sequence shown here is derived from an EMBL/GenBank/DDBJ whole genome shotgun (WGS) entry which is preliminary data.</text>
</comment>
<dbReference type="AlphaFoldDB" id="A0A9D7XFJ9"/>
<proteinExistence type="predicted"/>
<name>A0A9D7XFJ9_9BACT</name>
<protein>
    <submittedName>
        <fullName evidence="1">Uncharacterized protein</fullName>
    </submittedName>
</protein>
<evidence type="ECO:0000313" key="2">
    <source>
        <dbReference type="Proteomes" id="UP000808349"/>
    </source>
</evidence>
<accession>A0A9D7XFJ9</accession>
<dbReference type="EMBL" id="JADKFW010000003">
    <property type="protein sequence ID" value="MBK9715992.1"/>
    <property type="molecule type" value="Genomic_DNA"/>
</dbReference>
<feature type="non-terminal residue" evidence="1">
    <location>
        <position position="1"/>
    </location>
</feature>
<dbReference type="Proteomes" id="UP000808349">
    <property type="component" value="Unassembled WGS sequence"/>
</dbReference>
<evidence type="ECO:0000313" key="1">
    <source>
        <dbReference type="EMBL" id="MBK9715992.1"/>
    </source>
</evidence>
<sequence length="79" mass="9070">TDQKYLFRFTRDHSFVSLENNHSPQLSIDPSLNVSAKAFAGSSIPNAIVVFDRKIESKANYQQRLLQSCIQKVFPHYIN</sequence>